<feature type="compositionally biased region" description="Basic and acidic residues" evidence="1">
    <location>
        <begin position="11"/>
        <end position="41"/>
    </location>
</feature>
<evidence type="ECO:0000256" key="1">
    <source>
        <dbReference type="SAM" id="MobiDB-lite"/>
    </source>
</evidence>
<gene>
    <name evidence="2" type="ORF">E1301_Tti021563</name>
</gene>
<dbReference type="Proteomes" id="UP000324632">
    <property type="component" value="Chromosome 20"/>
</dbReference>
<dbReference type="AlphaFoldDB" id="A0A5A9NCG6"/>
<organism evidence="2 3">
    <name type="scientific">Triplophysa tibetana</name>
    <dbReference type="NCBI Taxonomy" id="1572043"/>
    <lineage>
        <taxon>Eukaryota</taxon>
        <taxon>Metazoa</taxon>
        <taxon>Chordata</taxon>
        <taxon>Craniata</taxon>
        <taxon>Vertebrata</taxon>
        <taxon>Euteleostomi</taxon>
        <taxon>Actinopterygii</taxon>
        <taxon>Neopterygii</taxon>
        <taxon>Teleostei</taxon>
        <taxon>Ostariophysi</taxon>
        <taxon>Cypriniformes</taxon>
        <taxon>Nemacheilidae</taxon>
        <taxon>Triplophysa</taxon>
    </lineage>
</organism>
<feature type="compositionally biased region" description="Acidic residues" evidence="1">
    <location>
        <begin position="1"/>
        <end position="10"/>
    </location>
</feature>
<feature type="compositionally biased region" description="Polar residues" evidence="1">
    <location>
        <begin position="117"/>
        <end position="130"/>
    </location>
</feature>
<reference evidence="2 3" key="1">
    <citation type="journal article" date="2019" name="Mol. Ecol. Resour.">
        <title>Chromosome-level genome assembly of Triplophysa tibetana, a fish adapted to the harsh high-altitude environment of the Tibetan Plateau.</title>
        <authorList>
            <person name="Yang X."/>
            <person name="Liu H."/>
            <person name="Ma Z."/>
            <person name="Zou Y."/>
            <person name="Zou M."/>
            <person name="Mao Y."/>
            <person name="Li X."/>
            <person name="Wang H."/>
            <person name="Chen T."/>
            <person name="Wang W."/>
            <person name="Yang R."/>
        </authorList>
    </citation>
    <scope>NUCLEOTIDE SEQUENCE [LARGE SCALE GENOMIC DNA]</scope>
    <source>
        <strain evidence="2">TTIB1903HZAU</strain>
        <tissue evidence="2">Muscle</tissue>
    </source>
</reference>
<comment type="caution">
    <text evidence="2">The sequence shown here is derived from an EMBL/GenBank/DDBJ whole genome shotgun (WGS) entry which is preliminary data.</text>
</comment>
<keyword evidence="3" id="KW-1185">Reference proteome</keyword>
<protein>
    <submittedName>
        <fullName evidence="2">Uncharacterized protein</fullName>
    </submittedName>
</protein>
<dbReference type="EMBL" id="SOYY01000020">
    <property type="protein sequence ID" value="KAA0706499.1"/>
    <property type="molecule type" value="Genomic_DNA"/>
</dbReference>
<feature type="region of interest" description="Disordered" evidence="1">
    <location>
        <begin position="1"/>
        <end position="150"/>
    </location>
</feature>
<evidence type="ECO:0000313" key="3">
    <source>
        <dbReference type="Proteomes" id="UP000324632"/>
    </source>
</evidence>
<evidence type="ECO:0000313" key="2">
    <source>
        <dbReference type="EMBL" id="KAA0706499.1"/>
    </source>
</evidence>
<name>A0A5A9NCG6_9TELE</name>
<sequence>MAEARAEEEDERLREPGGARRRVAEHSDRNKPDQRLSRRPEITILSAEPLPNNAWFPGSSGAFPPAPPPAPPSWSAASGSVQLPPPSYEQVIKEKTREQILPSISSSPSPPSSRRSTCTIATQTDTDSPDPQSPAARPGKNTKMSLNLAK</sequence>
<proteinExistence type="predicted"/>
<accession>A0A5A9NCG6</accession>
<feature type="compositionally biased region" description="Low complexity" evidence="1">
    <location>
        <begin position="102"/>
        <end position="116"/>
    </location>
</feature>